<evidence type="ECO:0000256" key="6">
    <source>
        <dbReference type="ARBA" id="ARBA00022729"/>
    </source>
</evidence>
<comment type="similarity">
    <text evidence="2">Belongs to the DEFL family.</text>
</comment>
<dbReference type="PANTHER" id="PTHR34783">
    <property type="entry name" value="DEFENSIN-LIKE PROTEIN 144-RELATED"/>
    <property type="match status" value="1"/>
</dbReference>
<dbReference type="OrthoDB" id="673346at2759"/>
<keyword evidence="3" id="KW-0964">Secreted</keyword>
<keyword evidence="4" id="KW-0929">Antimicrobial</keyword>
<comment type="caution">
    <text evidence="9">The sequence shown here is derived from an EMBL/GenBank/DDBJ whole genome shotgun (WGS) entry which is preliminary data.</text>
</comment>
<dbReference type="GO" id="GO:0005576">
    <property type="term" value="C:extracellular region"/>
    <property type="evidence" value="ECO:0007669"/>
    <property type="project" value="UniProtKB-SubCell"/>
</dbReference>
<sequence>MRTVHLLLVAIALMSLSSVTMARSAGTTATVSALTPDCKSVILYPGKPCSPAACSADCSRMYKGTSACFGPSGCDCEYCPSPSATTSTGSKN</sequence>
<evidence type="ECO:0000256" key="4">
    <source>
        <dbReference type="ARBA" id="ARBA00022529"/>
    </source>
</evidence>
<dbReference type="Pfam" id="PF07333">
    <property type="entry name" value="SLR1-BP"/>
    <property type="match status" value="1"/>
</dbReference>
<keyword evidence="10" id="KW-1185">Reference proteome</keyword>
<reference evidence="9 10" key="1">
    <citation type="submission" date="2019-11" db="EMBL/GenBank/DDBJ databases">
        <title>Whole genome sequence of Oryza granulata.</title>
        <authorList>
            <person name="Li W."/>
        </authorList>
    </citation>
    <scope>NUCLEOTIDE SEQUENCE [LARGE SCALE GENOMIC DNA]</scope>
    <source>
        <strain evidence="10">cv. Menghai</strain>
        <tissue evidence="9">Leaf</tissue>
    </source>
</reference>
<evidence type="ECO:0000313" key="10">
    <source>
        <dbReference type="Proteomes" id="UP000479710"/>
    </source>
</evidence>
<evidence type="ECO:0000256" key="5">
    <source>
        <dbReference type="ARBA" id="ARBA00022577"/>
    </source>
</evidence>
<evidence type="ECO:0000256" key="1">
    <source>
        <dbReference type="ARBA" id="ARBA00004613"/>
    </source>
</evidence>
<gene>
    <name evidence="9" type="ORF">E2562_002580</name>
</gene>
<evidence type="ECO:0000256" key="3">
    <source>
        <dbReference type="ARBA" id="ARBA00022525"/>
    </source>
</evidence>
<feature type="chain" id="PRO_5026060125" description="Knottin scorpion toxin-like domain-containing protein" evidence="8">
    <location>
        <begin position="23"/>
        <end position="92"/>
    </location>
</feature>
<name>A0A6G1F2X5_9ORYZ</name>
<organism evidence="9 10">
    <name type="scientific">Oryza meyeriana var. granulata</name>
    <dbReference type="NCBI Taxonomy" id="110450"/>
    <lineage>
        <taxon>Eukaryota</taxon>
        <taxon>Viridiplantae</taxon>
        <taxon>Streptophyta</taxon>
        <taxon>Embryophyta</taxon>
        <taxon>Tracheophyta</taxon>
        <taxon>Spermatophyta</taxon>
        <taxon>Magnoliopsida</taxon>
        <taxon>Liliopsida</taxon>
        <taxon>Poales</taxon>
        <taxon>Poaceae</taxon>
        <taxon>BOP clade</taxon>
        <taxon>Oryzoideae</taxon>
        <taxon>Oryzeae</taxon>
        <taxon>Oryzinae</taxon>
        <taxon>Oryza</taxon>
        <taxon>Oryza meyeriana</taxon>
    </lineage>
</organism>
<dbReference type="GO" id="GO:0050832">
    <property type="term" value="P:defense response to fungus"/>
    <property type="evidence" value="ECO:0007669"/>
    <property type="project" value="UniProtKB-KW"/>
</dbReference>
<accession>A0A6G1F2X5</accession>
<comment type="subcellular location">
    <subcellularLocation>
        <location evidence="1">Secreted</location>
    </subcellularLocation>
</comment>
<keyword evidence="7" id="KW-0611">Plant defense</keyword>
<protein>
    <recommendedName>
        <fullName evidence="11">Knottin scorpion toxin-like domain-containing protein</fullName>
    </recommendedName>
</protein>
<dbReference type="Proteomes" id="UP000479710">
    <property type="component" value="Unassembled WGS sequence"/>
</dbReference>
<evidence type="ECO:0000313" key="9">
    <source>
        <dbReference type="EMBL" id="KAF0931231.1"/>
    </source>
</evidence>
<evidence type="ECO:0000256" key="7">
    <source>
        <dbReference type="ARBA" id="ARBA00022821"/>
    </source>
</evidence>
<dbReference type="PANTHER" id="PTHR34783:SF1">
    <property type="entry name" value="DEFENSIN-LIKE PROTEIN 144-RELATED"/>
    <property type="match status" value="1"/>
</dbReference>
<keyword evidence="6 8" id="KW-0732">Signal</keyword>
<dbReference type="InterPro" id="IPR010851">
    <property type="entry name" value="DEFL"/>
</dbReference>
<dbReference type="EMBL" id="SPHZ02000001">
    <property type="protein sequence ID" value="KAF0931231.1"/>
    <property type="molecule type" value="Genomic_DNA"/>
</dbReference>
<proteinExistence type="inferred from homology"/>
<evidence type="ECO:0008006" key="11">
    <source>
        <dbReference type="Google" id="ProtNLM"/>
    </source>
</evidence>
<dbReference type="AlphaFoldDB" id="A0A6G1F2X5"/>
<feature type="signal peptide" evidence="8">
    <location>
        <begin position="1"/>
        <end position="22"/>
    </location>
</feature>
<dbReference type="GO" id="GO:0031640">
    <property type="term" value="P:killing of cells of another organism"/>
    <property type="evidence" value="ECO:0007669"/>
    <property type="project" value="UniProtKB-KW"/>
</dbReference>
<keyword evidence="5" id="KW-0295">Fungicide</keyword>
<evidence type="ECO:0000256" key="2">
    <source>
        <dbReference type="ARBA" id="ARBA00006722"/>
    </source>
</evidence>
<evidence type="ECO:0000256" key="8">
    <source>
        <dbReference type="SAM" id="SignalP"/>
    </source>
</evidence>